<evidence type="ECO:0000256" key="1">
    <source>
        <dbReference type="SAM" id="SignalP"/>
    </source>
</evidence>
<dbReference type="KEGG" id="cvn:111128663"/>
<keyword evidence="1" id="KW-0732">Signal</keyword>
<dbReference type="RefSeq" id="XP_022330126.1">
    <property type="nucleotide sequence ID" value="XM_022474418.1"/>
</dbReference>
<proteinExistence type="predicted"/>
<protein>
    <submittedName>
        <fullName evidence="3 4">Uncharacterized protein LOC111128663</fullName>
    </submittedName>
</protein>
<evidence type="ECO:0000313" key="2">
    <source>
        <dbReference type="Proteomes" id="UP000694844"/>
    </source>
</evidence>
<evidence type="ECO:0000313" key="4">
    <source>
        <dbReference type="RefSeq" id="XP_022330127.1"/>
    </source>
</evidence>
<dbReference type="OrthoDB" id="6205855at2759"/>
<dbReference type="Proteomes" id="UP000694844">
    <property type="component" value="Chromosome 4"/>
</dbReference>
<keyword evidence="2" id="KW-1185">Reference proteome</keyword>
<gene>
    <name evidence="3 4" type="primary">LOC111128663</name>
</gene>
<organism evidence="2 3">
    <name type="scientific">Crassostrea virginica</name>
    <name type="common">Eastern oyster</name>
    <dbReference type="NCBI Taxonomy" id="6565"/>
    <lineage>
        <taxon>Eukaryota</taxon>
        <taxon>Metazoa</taxon>
        <taxon>Spiralia</taxon>
        <taxon>Lophotrochozoa</taxon>
        <taxon>Mollusca</taxon>
        <taxon>Bivalvia</taxon>
        <taxon>Autobranchia</taxon>
        <taxon>Pteriomorphia</taxon>
        <taxon>Ostreida</taxon>
        <taxon>Ostreoidea</taxon>
        <taxon>Ostreidae</taxon>
        <taxon>Crassostrea</taxon>
    </lineage>
</organism>
<feature type="signal peptide" evidence="1">
    <location>
        <begin position="1"/>
        <end position="20"/>
    </location>
</feature>
<dbReference type="GeneID" id="111128663"/>
<name>A0A8B8DT10_CRAVI</name>
<reference evidence="3 4" key="1">
    <citation type="submission" date="2025-04" db="UniProtKB">
        <authorList>
            <consortium name="RefSeq"/>
        </authorList>
    </citation>
    <scope>IDENTIFICATION</scope>
    <source>
        <tissue evidence="3 4">Whole sample</tissue>
    </source>
</reference>
<dbReference type="AlphaFoldDB" id="A0A8B8DT10"/>
<dbReference type="RefSeq" id="XP_022330127.1">
    <property type="nucleotide sequence ID" value="XM_022474419.1"/>
</dbReference>
<sequence length="226" mass="26006">MDLACWSLLMLFVVFEYTGSGSSKAVVPIYRSKRDLTQSFVAKHIIFIKEGRRMTYELFKGRLPEFADNPNRRQHTFIVVPVKNTERENQKKEDFEKHLNKLVAAKNRNGGCKAVRRQNDPAARQHILRVNPIACRRPTQNEIQISDYYTCEINMRELGLPNALLVEFNVQDRNDDCRYSNNGEFTVGVGIHQGVNSQTRRQQTNWFTVNHLAGSQLDGGSECDEN</sequence>
<evidence type="ECO:0000313" key="3">
    <source>
        <dbReference type="RefSeq" id="XP_022330126.1"/>
    </source>
</evidence>
<feature type="chain" id="PRO_5044666356" evidence="1">
    <location>
        <begin position="21"/>
        <end position="226"/>
    </location>
</feature>
<accession>A0A8B8DT10</accession>